<accession>A0A7X3MRN9</accession>
<dbReference type="NCBIfam" id="TIGR01965">
    <property type="entry name" value="VCBS_repeat"/>
    <property type="match status" value="1"/>
</dbReference>
<evidence type="ECO:0008006" key="3">
    <source>
        <dbReference type="Google" id="ProtNLM"/>
    </source>
</evidence>
<dbReference type="Pfam" id="PF00353">
    <property type="entry name" value="HemolysinCabind"/>
    <property type="match status" value="1"/>
</dbReference>
<comment type="caution">
    <text evidence="1">The sequence shown here is derived from an EMBL/GenBank/DDBJ whole genome shotgun (WGS) entry which is preliminary data.</text>
</comment>
<dbReference type="Gene3D" id="2.150.10.10">
    <property type="entry name" value="Serralysin-like metalloprotease, C-terminal"/>
    <property type="match status" value="1"/>
</dbReference>
<dbReference type="RefSeq" id="WP_160884410.1">
    <property type="nucleotide sequence ID" value="NZ_WURB01000005.1"/>
</dbReference>
<dbReference type="AlphaFoldDB" id="A0A7X3MRN9"/>
<dbReference type="SUPFAM" id="SSF51120">
    <property type="entry name" value="beta-Roll"/>
    <property type="match status" value="1"/>
</dbReference>
<dbReference type="InterPro" id="IPR011049">
    <property type="entry name" value="Serralysin-like_metalloprot_C"/>
</dbReference>
<dbReference type="OrthoDB" id="223957at2"/>
<reference evidence="1 2" key="2">
    <citation type="submission" date="2020-01" db="EMBL/GenBank/DDBJ databases">
        <title>Microvirga sp. nov., an arsenate reduction bacterium isolated from Tibet hotspring sediments.</title>
        <authorList>
            <person name="Xian W.-D."/>
            <person name="Li W.-J."/>
        </authorList>
    </citation>
    <scope>NUCLEOTIDE SEQUENCE [LARGE SCALE GENOMIC DNA]</scope>
    <source>
        <strain evidence="1 2">KCTC 23863</strain>
    </source>
</reference>
<keyword evidence="2" id="KW-1185">Reference proteome</keyword>
<dbReference type="Pfam" id="PF17963">
    <property type="entry name" value="Big_9"/>
    <property type="match status" value="1"/>
</dbReference>
<dbReference type="PRINTS" id="PR00313">
    <property type="entry name" value="CABNDNGRPT"/>
</dbReference>
<dbReference type="InterPro" id="IPR001343">
    <property type="entry name" value="Hemolysn_Ca-bd"/>
</dbReference>
<dbReference type="Proteomes" id="UP000436483">
    <property type="component" value="Unassembled WGS sequence"/>
</dbReference>
<proteinExistence type="predicted"/>
<organism evidence="1 2">
    <name type="scientific">Microvirga makkahensis</name>
    <dbReference type="NCBI Taxonomy" id="1128670"/>
    <lineage>
        <taxon>Bacteria</taxon>
        <taxon>Pseudomonadati</taxon>
        <taxon>Pseudomonadota</taxon>
        <taxon>Alphaproteobacteria</taxon>
        <taxon>Hyphomicrobiales</taxon>
        <taxon>Methylobacteriaceae</taxon>
        <taxon>Microvirga</taxon>
    </lineage>
</organism>
<evidence type="ECO:0000313" key="1">
    <source>
        <dbReference type="EMBL" id="MXQ11755.1"/>
    </source>
</evidence>
<dbReference type="PROSITE" id="PS00330">
    <property type="entry name" value="HEMOLYSIN_CALCIUM"/>
    <property type="match status" value="2"/>
</dbReference>
<dbReference type="EMBL" id="WURB01000005">
    <property type="protein sequence ID" value="MXQ11755.1"/>
    <property type="molecule type" value="Genomic_DNA"/>
</dbReference>
<protein>
    <recommendedName>
        <fullName evidence="3">Calcium-binding protein</fullName>
    </recommendedName>
</protein>
<dbReference type="InterPro" id="IPR018511">
    <property type="entry name" value="Hemolysin-typ_Ca-bd_CS"/>
</dbReference>
<sequence length="232" mass="24176">MLGGANGAGQDTDADDALTVTANTAPSYGTVVLKADGTYTYTAKADVLRALGAGQILTDTFTYVASGQNGGASSATASIVSRGREDTISGGIGNDFLVGGNYGDRLYGYGGNDRLYGGQGADLLDGGSGRDAFVFNAKPKKGAVDTILDFNLLEDRIVLDSAVFDVLGGPGIFRWDALRWGAKATDANDRNRYDFLTGALSYDGDASGSAAAVQIAKVSPWLWLTRDDFRVI</sequence>
<gene>
    <name evidence="1" type="ORF">GR328_09855</name>
</gene>
<evidence type="ECO:0000313" key="2">
    <source>
        <dbReference type="Proteomes" id="UP000436483"/>
    </source>
</evidence>
<name>A0A7X3MRN9_9HYPH</name>
<dbReference type="InterPro" id="IPR010221">
    <property type="entry name" value="VCBS_dom"/>
</dbReference>
<dbReference type="GO" id="GO:0005509">
    <property type="term" value="F:calcium ion binding"/>
    <property type="evidence" value="ECO:0007669"/>
    <property type="project" value="InterPro"/>
</dbReference>
<reference evidence="1 2" key="1">
    <citation type="submission" date="2019-12" db="EMBL/GenBank/DDBJ databases">
        <authorList>
            <person name="Yuan C.-G."/>
        </authorList>
    </citation>
    <scope>NUCLEOTIDE SEQUENCE [LARGE SCALE GENOMIC DNA]</scope>
    <source>
        <strain evidence="1 2">KCTC 23863</strain>
    </source>
</reference>